<feature type="transmembrane region" description="Helical" evidence="1">
    <location>
        <begin position="12"/>
        <end position="29"/>
    </location>
</feature>
<gene>
    <name evidence="2" type="ORF">O987_21000</name>
</gene>
<evidence type="ECO:0000313" key="2">
    <source>
        <dbReference type="EMBL" id="AIJ48292.1"/>
    </source>
</evidence>
<name>A0A076PXZ6_COMTE</name>
<proteinExistence type="predicted"/>
<accession>A0A076PXZ6</accession>
<keyword evidence="1" id="KW-1133">Transmembrane helix</keyword>
<dbReference type="HOGENOM" id="CLU_3288030_0_0_4"/>
<evidence type="ECO:0000256" key="1">
    <source>
        <dbReference type="SAM" id="Phobius"/>
    </source>
</evidence>
<keyword evidence="1" id="KW-0812">Transmembrane</keyword>
<dbReference type="KEGG" id="ctes:O987_21000"/>
<keyword evidence="1" id="KW-0472">Membrane</keyword>
<dbReference type="EMBL" id="CP006704">
    <property type="protein sequence ID" value="AIJ48292.1"/>
    <property type="molecule type" value="Genomic_DNA"/>
</dbReference>
<organism evidence="2 3">
    <name type="scientific">Comamonas testosteroni TK102</name>
    <dbReference type="NCBI Taxonomy" id="1392005"/>
    <lineage>
        <taxon>Bacteria</taxon>
        <taxon>Pseudomonadati</taxon>
        <taxon>Pseudomonadota</taxon>
        <taxon>Betaproteobacteria</taxon>
        <taxon>Burkholderiales</taxon>
        <taxon>Comamonadaceae</taxon>
        <taxon>Comamonas</taxon>
    </lineage>
</organism>
<dbReference type="Proteomes" id="UP000028782">
    <property type="component" value="Chromosome"/>
</dbReference>
<reference evidence="2 3" key="1">
    <citation type="journal article" date="2014" name="Genome Announc.">
        <title>Complete Genome Sequence of Polychlorinated Biphenyl Degrader Comamonas testosteroni TK102 (NBRC 109938).</title>
        <authorList>
            <person name="Fukuda K."/>
            <person name="Hosoyama A."/>
            <person name="Tsuchikane K."/>
            <person name="Ohji S."/>
            <person name="Yamazoe A."/>
            <person name="Fujita N."/>
            <person name="Shintani M."/>
            <person name="Kimbara K."/>
        </authorList>
    </citation>
    <scope>NUCLEOTIDE SEQUENCE [LARGE SCALE GENOMIC DNA]</scope>
    <source>
        <strain evidence="2">TK102</strain>
    </source>
</reference>
<evidence type="ECO:0000313" key="3">
    <source>
        <dbReference type="Proteomes" id="UP000028782"/>
    </source>
</evidence>
<sequence length="40" mass="4403">MVARADGKVATSMLVMLILGISMQVVKLSRKPNKKQFQAN</sequence>
<protein>
    <submittedName>
        <fullName evidence="2">Uncharacterized protein</fullName>
    </submittedName>
</protein>
<dbReference type="AlphaFoldDB" id="A0A076PXZ6"/>